<dbReference type="Proteomes" id="UP000290289">
    <property type="component" value="Chromosome 13"/>
</dbReference>
<proteinExistence type="inferred from homology"/>
<evidence type="ECO:0000313" key="3">
    <source>
        <dbReference type="Proteomes" id="UP000290289"/>
    </source>
</evidence>
<dbReference type="AlphaFoldDB" id="A0A498I976"/>
<protein>
    <submittedName>
        <fullName evidence="2">Uncharacterized protein</fullName>
    </submittedName>
</protein>
<keyword evidence="3" id="KW-1185">Reference proteome</keyword>
<evidence type="ECO:0000256" key="1">
    <source>
        <dbReference type="ARBA" id="ARBA00006974"/>
    </source>
</evidence>
<dbReference type="PANTHER" id="PTHR31374">
    <property type="entry name" value="AUXIN-INDUCED PROTEIN-LIKE-RELATED"/>
    <property type="match status" value="1"/>
</dbReference>
<comment type="similarity">
    <text evidence="1">Belongs to the ARG7 family.</text>
</comment>
<dbReference type="InterPro" id="IPR003676">
    <property type="entry name" value="SAUR_fam"/>
</dbReference>
<dbReference type="EMBL" id="RDQH01000339">
    <property type="protein sequence ID" value="RXH78537.1"/>
    <property type="molecule type" value="Genomic_DNA"/>
</dbReference>
<name>A0A498I976_MALDO</name>
<dbReference type="PANTHER" id="PTHR31374:SF203">
    <property type="entry name" value="AUXIN-RESPONSIVE PROTEIN SAUR71-LIKE"/>
    <property type="match status" value="1"/>
</dbReference>
<dbReference type="Pfam" id="PF02519">
    <property type="entry name" value="Auxin_inducible"/>
    <property type="match status" value="1"/>
</dbReference>
<reference evidence="2 3" key="1">
    <citation type="submission" date="2018-10" db="EMBL/GenBank/DDBJ databases">
        <title>A high-quality apple genome assembly.</title>
        <authorList>
            <person name="Hu J."/>
        </authorList>
    </citation>
    <scope>NUCLEOTIDE SEQUENCE [LARGE SCALE GENOMIC DNA]</scope>
    <source>
        <strain evidence="3">cv. HFTH1</strain>
        <tissue evidence="2">Young leaf</tissue>
    </source>
</reference>
<organism evidence="2 3">
    <name type="scientific">Malus domestica</name>
    <name type="common">Apple</name>
    <name type="synonym">Pyrus malus</name>
    <dbReference type="NCBI Taxonomy" id="3750"/>
    <lineage>
        <taxon>Eukaryota</taxon>
        <taxon>Viridiplantae</taxon>
        <taxon>Streptophyta</taxon>
        <taxon>Embryophyta</taxon>
        <taxon>Tracheophyta</taxon>
        <taxon>Spermatophyta</taxon>
        <taxon>Magnoliopsida</taxon>
        <taxon>eudicotyledons</taxon>
        <taxon>Gunneridae</taxon>
        <taxon>Pentapetalae</taxon>
        <taxon>rosids</taxon>
        <taxon>fabids</taxon>
        <taxon>Rosales</taxon>
        <taxon>Rosaceae</taxon>
        <taxon>Amygdaloideae</taxon>
        <taxon>Maleae</taxon>
        <taxon>Malus</taxon>
    </lineage>
</organism>
<evidence type="ECO:0000313" key="2">
    <source>
        <dbReference type="EMBL" id="RXH78537.1"/>
    </source>
</evidence>
<accession>A0A498I976</accession>
<dbReference type="GO" id="GO:0009733">
    <property type="term" value="P:response to auxin"/>
    <property type="evidence" value="ECO:0007669"/>
    <property type="project" value="InterPro"/>
</dbReference>
<sequence>MATAMKKVEKIRQIVRLKHLVMRWKFMNLPRYVLSYDNSNAIPPLGLNRRTPSDFLAVYIGPERIRFVILARFVNLPVFVGLLKKVDEEFGFQSNEGLVLPCEVVFSRRSCGLWRKMRACLDGWDWMSY</sequence>
<comment type="caution">
    <text evidence="2">The sequence shown here is derived from an EMBL/GenBank/DDBJ whole genome shotgun (WGS) entry which is preliminary data.</text>
</comment>
<gene>
    <name evidence="2" type="ORF">DVH24_002055</name>
</gene>